<feature type="domain" description="NPH3" evidence="3">
    <location>
        <begin position="176"/>
        <end position="441"/>
    </location>
</feature>
<name>A0A8T2UMA3_CERRI</name>
<organism evidence="4 5">
    <name type="scientific">Ceratopteris richardii</name>
    <name type="common">Triangle waterfern</name>
    <dbReference type="NCBI Taxonomy" id="49495"/>
    <lineage>
        <taxon>Eukaryota</taxon>
        <taxon>Viridiplantae</taxon>
        <taxon>Streptophyta</taxon>
        <taxon>Embryophyta</taxon>
        <taxon>Tracheophyta</taxon>
        <taxon>Polypodiopsida</taxon>
        <taxon>Polypodiidae</taxon>
        <taxon>Polypodiales</taxon>
        <taxon>Pteridineae</taxon>
        <taxon>Pteridaceae</taxon>
        <taxon>Parkerioideae</taxon>
        <taxon>Ceratopteris</taxon>
    </lineage>
</organism>
<dbReference type="InterPro" id="IPR027356">
    <property type="entry name" value="NPH3_dom"/>
</dbReference>
<dbReference type="InterPro" id="IPR043454">
    <property type="entry name" value="NPH3/RPT2-like"/>
</dbReference>
<sequence>MQCIALKDSFTCNMVRDQMHSAEGDGGPSFFIELDSSSKGAELIKRLEIQSSLHYNNTDIQSNDDSRHISASNVLMLQNSSLFSEESEVSQTSIPLETQGFVASMHFWSLPQLIILLRSFDTVPYHLDNASIIQQCVGLIASKAATLSKISRSSCSSSDCRLSSNESDDLDSYSSAGLCEDIIHLSIHLLEMLMRAMISHHVDNKFLGKCLLHYLNIKRKQSLSNHEQHTRNMTKNIPPYAFERIVGLLYKLAKTSIPFKSLFGLQRMAIQLQTSKVCRRKIEEMIGFHLDKATLDNILVTRRHSDGTLYDVKLTLRLVKVFLRSQANRHAGFDVEQVKTVGSLLDKYLAEIAPDSKLGGSQFKAVASCLPDIARFSHDDLYHAVDIFLEAHPRIEEKEATELCKVIDFSKLSPEVSRHAAESMWFPPKITLKALLQEQESFKAAIGYDHPHDHPYLHHQHQHQHNLQRRPCITANVATASVPVSSSSFKSSATLKRFGSNVAAKFNSHQYQQKSSMYDKQANHDSQHDDVATNDMFTTVQSSPSSNSSFNWDFNSVHSHSNGSSRSLTEQMSDSLELPIEEPEQDDLSYYVVLQQNQELRMDLQLMQRRVSELEKACGKMKSKVSKYSRPKRLLC</sequence>
<evidence type="ECO:0000313" key="5">
    <source>
        <dbReference type="Proteomes" id="UP000825935"/>
    </source>
</evidence>
<proteinExistence type="predicted"/>
<keyword evidence="2" id="KW-0175">Coiled coil</keyword>
<feature type="coiled-coil region" evidence="2">
    <location>
        <begin position="597"/>
        <end position="624"/>
    </location>
</feature>
<dbReference type="Pfam" id="PF03000">
    <property type="entry name" value="NPH3"/>
    <property type="match status" value="1"/>
</dbReference>
<keyword evidence="1" id="KW-0833">Ubl conjugation pathway</keyword>
<protein>
    <recommendedName>
        <fullName evidence="3">NPH3 domain-containing protein</fullName>
    </recommendedName>
</protein>
<dbReference type="Proteomes" id="UP000825935">
    <property type="component" value="Chromosome 5"/>
</dbReference>
<dbReference type="PROSITE" id="PS51649">
    <property type="entry name" value="NPH3"/>
    <property type="match status" value="1"/>
</dbReference>
<evidence type="ECO:0000259" key="3">
    <source>
        <dbReference type="PROSITE" id="PS51649"/>
    </source>
</evidence>
<reference evidence="4" key="1">
    <citation type="submission" date="2021-08" db="EMBL/GenBank/DDBJ databases">
        <title>WGS assembly of Ceratopteris richardii.</title>
        <authorList>
            <person name="Marchant D.B."/>
            <person name="Chen G."/>
            <person name="Jenkins J."/>
            <person name="Shu S."/>
            <person name="Leebens-Mack J."/>
            <person name="Grimwood J."/>
            <person name="Schmutz J."/>
            <person name="Soltis P."/>
            <person name="Soltis D."/>
            <person name="Chen Z.-H."/>
        </authorList>
    </citation>
    <scope>NUCLEOTIDE SEQUENCE</scope>
    <source>
        <strain evidence="4">Whitten #5841</strain>
        <tissue evidence="4">Leaf</tissue>
    </source>
</reference>
<dbReference type="OrthoDB" id="624345at2759"/>
<dbReference type="EMBL" id="CM035410">
    <property type="protein sequence ID" value="KAH7437277.1"/>
    <property type="molecule type" value="Genomic_DNA"/>
</dbReference>
<dbReference type="AlphaFoldDB" id="A0A8T2UMA3"/>
<accession>A0A8T2UMA3</accession>
<evidence type="ECO:0000256" key="1">
    <source>
        <dbReference type="ARBA" id="ARBA00022786"/>
    </source>
</evidence>
<evidence type="ECO:0000313" key="4">
    <source>
        <dbReference type="EMBL" id="KAH7437277.1"/>
    </source>
</evidence>
<dbReference type="PANTHER" id="PTHR32370">
    <property type="entry name" value="OS12G0117600 PROTEIN"/>
    <property type="match status" value="1"/>
</dbReference>
<keyword evidence="5" id="KW-1185">Reference proteome</keyword>
<dbReference type="OMA" id="ARESHDN"/>
<evidence type="ECO:0000256" key="2">
    <source>
        <dbReference type="SAM" id="Coils"/>
    </source>
</evidence>
<comment type="caution">
    <text evidence="4">The sequence shown here is derived from an EMBL/GenBank/DDBJ whole genome shotgun (WGS) entry which is preliminary data.</text>
</comment>
<gene>
    <name evidence="4" type="ORF">KP509_05G063600</name>
</gene>